<reference evidence="1 2" key="1">
    <citation type="journal article" date="2019" name="Environ. Microbiol.">
        <title>Species interactions and distinct microbial communities in high Arctic permafrost affected cryosols are associated with the CH4 and CO2 gas fluxes.</title>
        <authorList>
            <person name="Altshuler I."/>
            <person name="Hamel J."/>
            <person name="Turney S."/>
            <person name="Magnuson E."/>
            <person name="Levesque R."/>
            <person name="Greer C."/>
            <person name="Whyte L.G."/>
        </authorList>
    </citation>
    <scope>NUCLEOTIDE SEQUENCE [LARGE SCALE GENOMIC DNA]</scope>
    <source>
        <strain evidence="1 2">E3</strain>
    </source>
</reference>
<accession>A0A502I5F6</accession>
<dbReference type="SUPFAM" id="SSF69318">
    <property type="entry name" value="Integrin alpha N-terminal domain"/>
    <property type="match status" value="1"/>
</dbReference>
<evidence type="ECO:0000313" key="1">
    <source>
        <dbReference type="EMBL" id="TPG81495.1"/>
    </source>
</evidence>
<dbReference type="AlphaFoldDB" id="A0A502I5F6"/>
<dbReference type="InterPro" id="IPR028994">
    <property type="entry name" value="Integrin_alpha_N"/>
</dbReference>
<dbReference type="RefSeq" id="WP_140664289.1">
    <property type="nucleotide sequence ID" value="NZ_RCZE01000001.1"/>
</dbReference>
<sequence>MRYLKVIAQDQSANGQPDTLHLRFYEDEQLQREATQTDLHRLKRLGTAYLKCAWYNAGDEEARHLRIFSQNPSADGTPETVRLHFHDGAQIAYKAAVHDLDNDGAYEVVLSSDVDNDGRADRTDRSRVSALVREFLKVGWW</sequence>
<organism evidence="1 2">
    <name type="scientific">Pseudomonas arsenicoxydans</name>
    <dbReference type="NCBI Taxonomy" id="702115"/>
    <lineage>
        <taxon>Bacteria</taxon>
        <taxon>Pseudomonadati</taxon>
        <taxon>Pseudomonadota</taxon>
        <taxon>Gammaproteobacteria</taxon>
        <taxon>Pseudomonadales</taxon>
        <taxon>Pseudomonadaceae</taxon>
        <taxon>Pseudomonas</taxon>
    </lineage>
</organism>
<name>A0A502I5F6_9PSED</name>
<gene>
    <name evidence="1" type="ORF">EAH78_00925</name>
</gene>
<comment type="caution">
    <text evidence="1">The sequence shown here is derived from an EMBL/GenBank/DDBJ whole genome shotgun (WGS) entry which is preliminary data.</text>
</comment>
<proteinExistence type="predicted"/>
<dbReference type="EMBL" id="RCZE01000001">
    <property type="protein sequence ID" value="TPG81495.1"/>
    <property type="molecule type" value="Genomic_DNA"/>
</dbReference>
<evidence type="ECO:0000313" key="2">
    <source>
        <dbReference type="Proteomes" id="UP000317933"/>
    </source>
</evidence>
<dbReference type="Proteomes" id="UP000317933">
    <property type="component" value="Unassembled WGS sequence"/>
</dbReference>
<protein>
    <submittedName>
        <fullName evidence="1">Uncharacterized protein</fullName>
    </submittedName>
</protein>